<reference evidence="2 3" key="1">
    <citation type="submission" date="2019-05" db="EMBL/GenBank/DDBJ databases">
        <title>Another draft genome of Portunus trituberculatus and its Hox gene families provides insights of decapod evolution.</title>
        <authorList>
            <person name="Jeong J.-H."/>
            <person name="Song I."/>
            <person name="Kim S."/>
            <person name="Choi T."/>
            <person name="Kim D."/>
            <person name="Ryu S."/>
            <person name="Kim W."/>
        </authorList>
    </citation>
    <scope>NUCLEOTIDE SEQUENCE [LARGE SCALE GENOMIC DNA]</scope>
    <source>
        <tissue evidence="2">Muscle</tissue>
    </source>
</reference>
<comment type="caution">
    <text evidence="2">The sequence shown here is derived from an EMBL/GenBank/DDBJ whole genome shotgun (WGS) entry which is preliminary data.</text>
</comment>
<feature type="region of interest" description="Disordered" evidence="1">
    <location>
        <begin position="1"/>
        <end position="25"/>
    </location>
</feature>
<sequence length="151" mass="16675">MLNTASSLPPSPPPPPPPPPLLPAPRQTPLLLITTGATIWLRVIDRLNRACIQISNGVCVCGCVFGERLKRRHNRHHGQISRLFTSLPIRWGSRVSSKYRSGTAVPISPSLSSHVPAILCLALFQKTSTKQQFPEHLVGHNRRGRRLAAKF</sequence>
<evidence type="ECO:0000256" key="1">
    <source>
        <dbReference type="SAM" id="MobiDB-lite"/>
    </source>
</evidence>
<keyword evidence="3" id="KW-1185">Reference proteome</keyword>
<protein>
    <submittedName>
        <fullName evidence="2">Uncharacterized protein</fullName>
    </submittedName>
</protein>
<dbReference type="EMBL" id="VSRR010051251">
    <property type="protein sequence ID" value="MPC79474.1"/>
    <property type="molecule type" value="Genomic_DNA"/>
</dbReference>
<dbReference type="AlphaFoldDB" id="A0A5B7IFK9"/>
<gene>
    <name evidence="2" type="ORF">E2C01_074003</name>
</gene>
<accession>A0A5B7IFK9</accession>
<dbReference type="Proteomes" id="UP000324222">
    <property type="component" value="Unassembled WGS sequence"/>
</dbReference>
<organism evidence="2 3">
    <name type="scientific">Portunus trituberculatus</name>
    <name type="common">Swimming crab</name>
    <name type="synonym">Neptunus trituberculatus</name>
    <dbReference type="NCBI Taxonomy" id="210409"/>
    <lineage>
        <taxon>Eukaryota</taxon>
        <taxon>Metazoa</taxon>
        <taxon>Ecdysozoa</taxon>
        <taxon>Arthropoda</taxon>
        <taxon>Crustacea</taxon>
        <taxon>Multicrustacea</taxon>
        <taxon>Malacostraca</taxon>
        <taxon>Eumalacostraca</taxon>
        <taxon>Eucarida</taxon>
        <taxon>Decapoda</taxon>
        <taxon>Pleocyemata</taxon>
        <taxon>Brachyura</taxon>
        <taxon>Eubrachyura</taxon>
        <taxon>Portunoidea</taxon>
        <taxon>Portunidae</taxon>
        <taxon>Portuninae</taxon>
        <taxon>Portunus</taxon>
    </lineage>
</organism>
<feature type="compositionally biased region" description="Pro residues" evidence="1">
    <location>
        <begin position="9"/>
        <end position="23"/>
    </location>
</feature>
<evidence type="ECO:0000313" key="3">
    <source>
        <dbReference type="Proteomes" id="UP000324222"/>
    </source>
</evidence>
<proteinExistence type="predicted"/>
<name>A0A5B7IFK9_PORTR</name>
<evidence type="ECO:0000313" key="2">
    <source>
        <dbReference type="EMBL" id="MPC79474.1"/>
    </source>
</evidence>